<dbReference type="KEGG" id="ccah:DWG20_00275"/>
<dbReference type="AlphaFoldDB" id="A0A345Y235"/>
<dbReference type="EMBL" id="CP031337">
    <property type="protein sequence ID" value="AXK37987.1"/>
    <property type="molecule type" value="Genomic_DNA"/>
</dbReference>
<gene>
    <name evidence="1" type="ORF">DWG20_00275</name>
</gene>
<proteinExistence type="predicted"/>
<sequence length="126" mass="13874">MAQVSRLAAAQTYGLAVQIVALQVGDGLAVPQRPQSMPGAVFIEVLEHHVAWLDGHLQQRRMLAFRCVTSQLLCYCFTQNRHFLVGQFPIFGGVMSSDMGAECLHGKGVLGSLSRSIIEFEKCQIR</sequence>
<dbReference type="Proteomes" id="UP000254537">
    <property type="component" value="Chromosome"/>
</dbReference>
<evidence type="ECO:0000313" key="2">
    <source>
        <dbReference type="Proteomes" id="UP000254537"/>
    </source>
</evidence>
<name>A0A345Y235_9NEIS</name>
<organism evidence="1 2">
    <name type="scientific">Crenobacter cavernae</name>
    <dbReference type="NCBI Taxonomy" id="2290923"/>
    <lineage>
        <taxon>Bacteria</taxon>
        <taxon>Pseudomonadati</taxon>
        <taxon>Pseudomonadota</taxon>
        <taxon>Betaproteobacteria</taxon>
        <taxon>Neisseriales</taxon>
        <taxon>Neisseriaceae</taxon>
        <taxon>Crenobacter</taxon>
    </lineage>
</organism>
<reference evidence="1 2" key="1">
    <citation type="submission" date="2018-07" db="EMBL/GenBank/DDBJ databases">
        <title>Crenobacter cavernae sp. nov., isolated from a karst cave.</title>
        <authorList>
            <person name="Zhu H."/>
        </authorList>
    </citation>
    <scope>NUCLEOTIDE SEQUENCE [LARGE SCALE GENOMIC DNA]</scope>
    <source>
        <strain evidence="1 2">K1W11S-77</strain>
    </source>
</reference>
<protein>
    <submittedName>
        <fullName evidence="1">Uncharacterized protein</fullName>
    </submittedName>
</protein>
<accession>A0A345Y235</accession>
<evidence type="ECO:0000313" key="1">
    <source>
        <dbReference type="EMBL" id="AXK37987.1"/>
    </source>
</evidence>